<organism evidence="1 2">
    <name type="scientific">Naganishia adeliensis</name>
    <dbReference type="NCBI Taxonomy" id="92952"/>
    <lineage>
        <taxon>Eukaryota</taxon>
        <taxon>Fungi</taxon>
        <taxon>Dikarya</taxon>
        <taxon>Basidiomycota</taxon>
        <taxon>Agaricomycotina</taxon>
        <taxon>Tremellomycetes</taxon>
        <taxon>Filobasidiales</taxon>
        <taxon>Filobasidiaceae</taxon>
        <taxon>Naganishia</taxon>
    </lineage>
</organism>
<comment type="caution">
    <text evidence="1">The sequence shown here is derived from an EMBL/GenBank/DDBJ whole genome shotgun (WGS) entry which is preliminary data.</text>
</comment>
<gene>
    <name evidence="1" type="ORF">QFC20_001140</name>
</gene>
<proteinExistence type="predicted"/>
<protein>
    <submittedName>
        <fullName evidence="1">Uncharacterized protein</fullName>
    </submittedName>
</protein>
<evidence type="ECO:0000313" key="2">
    <source>
        <dbReference type="Proteomes" id="UP001230649"/>
    </source>
</evidence>
<dbReference type="EMBL" id="JASBWS010000006">
    <property type="protein sequence ID" value="KAJ9115273.1"/>
    <property type="molecule type" value="Genomic_DNA"/>
</dbReference>
<evidence type="ECO:0000313" key="1">
    <source>
        <dbReference type="EMBL" id="KAJ9115273.1"/>
    </source>
</evidence>
<dbReference type="Proteomes" id="UP001230649">
    <property type="component" value="Unassembled WGS sequence"/>
</dbReference>
<name>A0ACC2WUW0_9TREE</name>
<reference evidence="1" key="1">
    <citation type="submission" date="2023-04" db="EMBL/GenBank/DDBJ databases">
        <title>Draft Genome sequencing of Naganishia species isolated from polar environments using Oxford Nanopore Technology.</title>
        <authorList>
            <person name="Leo P."/>
            <person name="Venkateswaran K."/>
        </authorList>
    </citation>
    <scope>NUCLEOTIDE SEQUENCE</scope>
    <source>
        <strain evidence="1">MNA-CCFEE 5262</strain>
    </source>
</reference>
<keyword evidence="2" id="KW-1185">Reference proteome</keyword>
<sequence length="983" mass="108906">MSFSARTRRTNLSNKVPNVKLRPAPILSKSSSKNLKNDRGDEDDGMGLMDKEVVRRLNEADNLADANSGDVELEHTRPARPFEGLTICFTAVASDVKVGLIKKLTSMGVSKVEGNLTMDTSALISESFDSVKYQAAVQNRIPVYAPEWIESIHATWISGDDVPNIFSKMYRQYYLPPFADLKISISGIEPLFKRSEMMEKISDCGGIYSKTLDPSCTHLVIAQPVLEENESADPVTIRTSKVDWALRRNAKAEQVRRRRKHPRDPREEEPSDERMIMIVWEGWFWDCVDFNGRFPEDRWRLENQSEPPPPSFSAREMERIEKEAEEMQRQEQGPQERMVQAVVDQDMKVDPDVKMESNGTVKAESQRIGNVPDNEVEPAKLRKRPRPSVSNNDGRTDSRMRLVDELISSIGVKPEPESLPGPSHSPDGHDTEASTGPYTDVVKPEEHASPASDRTRKRARLAPVDPTQSSVSKAGMTPRPRAPERVSVVHTSRAFAFNESNAADQKPVLFAQTRSLKPTGSTQPGSMAKRQAVPDMVKDKAFNSVLFENLSFSHDVQSGYEAMEAAIVGSGGKLIPLDDVRNGTGVDYLISRMECVPLTMPRLKSSTIRVTENWIEMCLTEDRFISPDEHVAYKPLATPMPVPGKKLAFNPICSSLTRLPKILIKTSKGRQFISQAIRSQGSYGSCVGSLGHSLSKRGTTHLVCKEGGNTKHFKAVQWGIPVLREDWLFHVARTGDASVKDFILPLPSSAEKSTICKAQSQSVPMAEKRTLRANLTANMSTLGEQGSFFGMSEASMEKSSSEAVEEVAQKSKPPSLLSQVSAARQIGLAPTVLDLEQSLADPPASGESMPAKQSQHSKSLPPLGPADVWEHDSKREYQALRTDTGPSEHTNTANKPNLHDANAEALTSGKLAATVSTPANMIENMIKRLEPEKPTSEKDTGYPIRRRKMPSKPLSVNISLRSRLYPKSLYTYNHTIADFQQIG</sequence>
<accession>A0ACC2WUW0</accession>